<dbReference type="Proteomes" id="UP000886632">
    <property type="component" value="Unassembled WGS sequence"/>
</dbReference>
<feature type="binding site" evidence="16 17">
    <location>
        <position position="116"/>
    </location>
    <ligand>
        <name>[2Fe-2S] cluster</name>
        <dbReference type="ChEBI" id="CHEBI:190135"/>
    </ligand>
</feature>
<dbReference type="InterPro" id="IPR013785">
    <property type="entry name" value="Aldolase_TIM"/>
</dbReference>
<dbReference type="Pfam" id="PF04055">
    <property type="entry name" value="Radical_SAM"/>
    <property type="match status" value="1"/>
</dbReference>
<dbReference type="Pfam" id="PF06968">
    <property type="entry name" value="BATS"/>
    <property type="match status" value="1"/>
</dbReference>
<feature type="binding site" evidence="16 17">
    <location>
        <position position="208"/>
    </location>
    <ligand>
        <name>[2Fe-2S] cluster</name>
        <dbReference type="ChEBI" id="CHEBI:190135"/>
    </ligand>
</feature>
<evidence type="ECO:0000256" key="6">
    <source>
        <dbReference type="ARBA" id="ARBA00022679"/>
    </source>
</evidence>
<evidence type="ECO:0000313" key="20">
    <source>
        <dbReference type="EMBL" id="MBL0002923.1"/>
    </source>
</evidence>
<dbReference type="CDD" id="cd01335">
    <property type="entry name" value="Radical_SAM"/>
    <property type="match status" value="1"/>
</dbReference>
<comment type="cofactor">
    <cofactor evidence="16 17">
        <name>[4Fe-4S] cluster</name>
        <dbReference type="ChEBI" id="CHEBI:49883"/>
    </cofactor>
    <text evidence="16 17">Binds 1 [4Fe-4S] cluster. The cluster is coordinated with 3 cysteines and an exchangeable S-adenosyl-L-methionine.</text>
</comment>
<comment type="caution">
    <text evidence="19">The sequence shown here is derived from an EMBL/GenBank/DDBJ whole genome shotgun (WGS) entry which is preliminary data.</text>
</comment>
<dbReference type="InterPro" id="IPR007197">
    <property type="entry name" value="rSAM"/>
</dbReference>
<comment type="cofactor">
    <cofactor evidence="17">
        <name>[2Fe-2S] cluster</name>
        <dbReference type="ChEBI" id="CHEBI:190135"/>
    </cofactor>
    <text evidence="17">Binds 1 [2Fe-2S] cluster. The cluster is coordinated with 3 cysteines and 1 arginine.</text>
</comment>
<comment type="caution">
    <text evidence="16">Lacks conserved residue(s) required for the propagation of feature annotation.</text>
</comment>
<evidence type="ECO:0000256" key="8">
    <source>
        <dbReference type="ARBA" id="ARBA00022714"/>
    </source>
</evidence>
<proteinExistence type="inferred from homology"/>
<evidence type="ECO:0000256" key="2">
    <source>
        <dbReference type="ARBA" id="ARBA00010765"/>
    </source>
</evidence>
<dbReference type="InterPro" id="IPR006638">
    <property type="entry name" value="Elp3/MiaA/NifB-like_rSAM"/>
</dbReference>
<dbReference type="PANTHER" id="PTHR22976:SF2">
    <property type="entry name" value="BIOTIN SYNTHASE, MITOCHONDRIAL"/>
    <property type="match status" value="1"/>
</dbReference>
<evidence type="ECO:0000256" key="4">
    <source>
        <dbReference type="ARBA" id="ARBA00012236"/>
    </source>
</evidence>
<keyword evidence="5 16" id="KW-0004">4Fe-4S</keyword>
<dbReference type="InterPro" id="IPR002684">
    <property type="entry name" value="Biotin_synth/BioAB"/>
</dbReference>
<dbReference type="SFLD" id="SFLDG01060">
    <property type="entry name" value="BATS_domain_containing"/>
    <property type="match status" value="1"/>
</dbReference>
<keyword evidence="10 16" id="KW-0093">Biotin biosynthesis</keyword>
<keyword evidence="12 16" id="KW-0411">Iron-sulfur</keyword>
<evidence type="ECO:0000256" key="16">
    <source>
        <dbReference type="HAMAP-Rule" id="MF_01694"/>
    </source>
</evidence>
<name>A0A935IXH3_9MICO</name>
<evidence type="ECO:0000256" key="5">
    <source>
        <dbReference type="ARBA" id="ARBA00022485"/>
    </source>
</evidence>
<keyword evidence="6 16" id="KW-0808">Transferase</keyword>
<dbReference type="AlphaFoldDB" id="A0A935IXH3"/>
<keyword evidence="7 16" id="KW-0949">S-adenosyl-L-methionine</keyword>
<evidence type="ECO:0000256" key="15">
    <source>
        <dbReference type="ARBA" id="ARBA00070199"/>
    </source>
</evidence>
<dbReference type="PANTHER" id="PTHR22976">
    <property type="entry name" value="BIOTIN SYNTHASE"/>
    <property type="match status" value="1"/>
</dbReference>
<sequence>MTAEAVDTDILHVAREQVLERGERLTYDQIVQVLQTSDDQLDELLAIAHEVRMRFMGPDVEVEGIISLKTGGCPEDCHFCSQSGQFTSPVRSVWLNVPELVRAAKLTRDTGASEFCIVAAVRGPDAKLMEQLREAVAAIRDSVDINVAASIGILTAEQAAEMADMGIHRYNHNLEAGRSFFPQVVTTHSWEERWDTCQLIKDSGMELCCGGLVGMGESIEQRAELADQLGELEPHEVPLNFLNPRPGTPFGDLPVMPANDALRCIAAFRLALPRTILRYAGGRELTLGDLGTRSGLLGGINAVIVGNYLTTLGRDPKEDLALLDDLKMPIKALTDTF</sequence>
<evidence type="ECO:0000256" key="11">
    <source>
        <dbReference type="ARBA" id="ARBA00023004"/>
    </source>
</evidence>
<evidence type="ECO:0000259" key="18">
    <source>
        <dbReference type="PROSITE" id="PS51918"/>
    </source>
</evidence>
<dbReference type="PIRSF" id="PIRSF001619">
    <property type="entry name" value="Biotin_synth"/>
    <property type="match status" value="1"/>
</dbReference>
<dbReference type="HAMAP" id="MF_01694">
    <property type="entry name" value="BioB"/>
    <property type="match status" value="1"/>
</dbReference>
<feature type="binding site" evidence="16 17">
    <location>
        <position position="77"/>
    </location>
    <ligand>
        <name>[4Fe-4S] cluster</name>
        <dbReference type="ChEBI" id="CHEBI:49883"/>
        <note>4Fe-4S-S-AdoMet</note>
    </ligand>
</feature>
<evidence type="ECO:0000256" key="7">
    <source>
        <dbReference type="ARBA" id="ARBA00022691"/>
    </source>
</evidence>
<evidence type="ECO:0000256" key="17">
    <source>
        <dbReference type="PIRSR" id="PIRSR001619-1"/>
    </source>
</evidence>
<organism evidence="19 21">
    <name type="scientific">Candidatus Phosphoribacter hodrii</name>
    <dbReference type="NCBI Taxonomy" id="2953743"/>
    <lineage>
        <taxon>Bacteria</taxon>
        <taxon>Bacillati</taxon>
        <taxon>Actinomycetota</taxon>
        <taxon>Actinomycetes</taxon>
        <taxon>Micrococcales</taxon>
        <taxon>Dermatophilaceae</taxon>
        <taxon>Candidatus Phosphoribacter</taxon>
    </lineage>
</organism>
<feature type="binding site" evidence="16 17">
    <location>
        <position position="73"/>
    </location>
    <ligand>
        <name>[4Fe-4S] cluster</name>
        <dbReference type="ChEBI" id="CHEBI:49883"/>
        <note>4Fe-4S-S-AdoMet</note>
    </ligand>
</feature>
<dbReference type="GO" id="GO:0051537">
    <property type="term" value="F:2 iron, 2 sulfur cluster binding"/>
    <property type="evidence" value="ECO:0007669"/>
    <property type="project" value="UniProtKB-KW"/>
</dbReference>
<dbReference type="EC" id="2.8.1.6" evidence="4 16"/>
<dbReference type="SMART" id="SM00729">
    <property type="entry name" value="Elp3"/>
    <property type="match status" value="1"/>
</dbReference>
<feature type="domain" description="Radical SAM core" evidence="18">
    <location>
        <begin position="58"/>
        <end position="283"/>
    </location>
</feature>
<dbReference type="SFLD" id="SFLDS00029">
    <property type="entry name" value="Radical_SAM"/>
    <property type="match status" value="1"/>
</dbReference>
<accession>A0A935IXH3</accession>
<feature type="binding site" evidence="16 17">
    <location>
        <position position="80"/>
    </location>
    <ligand>
        <name>[4Fe-4S] cluster</name>
        <dbReference type="ChEBI" id="CHEBI:49883"/>
        <note>4Fe-4S-S-AdoMet</note>
    </ligand>
</feature>
<dbReference type="InterPro" id="IPR058240">
    <property type="entry name" value="rSAM_sf"/>
</dbReference>
<dbReference type="SUPFAM" id="SSF102114">
    <property type="entry name" value="Radical SAM enzymes"/>
    <property type="match status" value="1"/>
</dbReference>
<evidence type="ECO:0000256" key="12">
    <source>
        <dbReference type="ARBA" id="ARBA00023014"/>
    </source>
</evidence>
<feature type="binding site" evidence="16 17">
    <location>
        <position position="278"/>
    </location>
    <ligand>
        <name>[2Fe-2S] cluster</name>
        <dbReference type="ChEBI" id="CHEBI:190135"/>
    </ligand>
</feature>
<dbReference type="Proteomes" id="UP000726105">
    <property type="component" value="Unassembled WGS sequence"/>
</dbReference>
<dbReference type="InterPro" id="IPR010722">
    <property type="entry name" value="BATS_dom"/>
</dbReference>
<comment type="cofactor">
    <cofactor evidence="16">
        <name>[2Fe-2S] cluster</name>
        <dbReference type="ChEBI" id="CHEBI:190135"/>
    </cofactor>
    <text evidence="16">Binds 1 [2Fe-2S] cluster. The cluster is coordinated with 3 cysteines and 1 arginine.</text>
</comment>
<dbReference type="SFLD" id="SFLDG01278">
    <property type="entry name" value="biotin_synthase_like"/>
    <property type="match status" value="1"/>
</dbReference>
<comment type="catalytic activity">
    <reaction evidence="13 16">
        <text>(4R,5S)-dethiobiotin + (sulfur carrier)-SH + 2 reduced [2Fe-2S]-[ferredoxin] + 2 S-adenosyl-L-methionine = (sulfur carrier)-H + biotin + 2 5'-deoxyadenosine + 2 L-methionine + 2 oxidized [2Fe-2S]-[ferredoxin]</text>
        <dbReference type="Rhea" id="RHEA:22060"/>
        <dbReference type="Rhea" id="RHEA-COMP:10000"/>
        <dbReference type="Rhea" id="RHEA-COMP:10001"/>
        <dbReference type="Rhea" id="RHEA-COMP:14737"/>
        <dbReference type="Rhea" id="RHEA-COMP:14739"/>
        <dbReference type="ChEBI" id="CHEBI:17319"/>
        <dbReference type="ChEBI" id="CHEBI:29917"/>
        <dbReference type="ChEBI" id="CHEBI:33737"/>
        <dbReference type="ChEBI" id="CHEBI:33738"/>
        <dbReference type="ChEBI" id="CHEBI:57586"/>
        <dbReference type="ChEBI" id="CHEBI:57844"/>
        <dbReference type="ChEBI" id="CHEBI:59789"/>
        <dbReference type="ChEBI" id="CHEBI:64428"/>
        <dbReference type="ChEBI" id="CHEBI:149473"/>
        <dbReference type="EC" id="2.8.1.6"/>
    </reaction>
</comment>
<evidence type="ECO:0000313" key="19">
    <source>
        <dbReference type="EMBL" id="MBK7274192.1"/>
    </source>
</evidence>
<evidence type="ECO:0000256" key="9">
    <source>
        <dbReference type="ARBA" id="ARBA00022723"/>
    </source>
</evidence>
<dbReference type="InterPro" id="IPR024177">
    <property type="entry name" value="Biotin_synthase"/>
</dbReference>
<keyword evidence="8 16" id="KW-0001">2Fe-2S</keyword>
<keyword evidence="9 16" id="KW-0479">Metal-binding</keyword>
<evidence type="ECO:0000313" key="21">
    <source>
        <dbReference type="Proteomes" id="UP000726105"/>
    </source>
</evidence>
<evidence type="ECO:0000256" key="3">
    <source>
        <dbReference type="ARBA" id="ARBA00011738"/>
    </source>
</evidence>
<evidence type="ECO:0000256" key="10">
    <source>
        <dbReference type="ARBA" id="ARBA00022756"/>
    </source>
</evidence>
<protein>
    <recommendedName>
        <fullName evidence="15 16">Biotin synthase</fullName>
        <ecNumber evidence="4 16">2.8.1.6</ecNumber>
    </recommendedName>
</protein>
<comment type="function">
    <text evidence="14 16">Catalyzes the conversion of dethiobiotin (DTB) to biotin by the insertion of a sulfur atom into dethiobiotin via a radical-based mechanism.</text>
</comment>
<dbReference type="GO" id="GO:0004076">
    <property type="term" value="F:biotin synthase activity"/>
    <property type="evidence" value="ECO:0007669"/>
    <property type="project" value="UniProtKB-UniRule"/>
</dbReference>
<reference evidence="19 21" key="1">
    <citation type="submission" date="2020-10" db="EMBL/GenBank/DDBJ databases">
        <title>Connecting structure to function with the recovery of over 1000 high-quality activated sludge metagenome-assembled genomes encoding full-length rRNA genes using long-read sequencing.</title>
        <authorList>
            <person name="Singleton C.M."/>
            <person name="Petriglieri F."/>
            <person name="Kristensen J.M."/>
            <person name="Kirkegaard R.H."/>
            <person name="Michaelsen T.Y."/>
            <person name="Andersen M.H."/>
            <person name="Karst S.M."/>
            <person name="Dueholm M.S."/>
            <person name="Nielsen P.H."/>
            <person name="Albertsen M."/>
        </authorList>
    </citation>
    <scope>NUCLEOTIDE SEQUENCE [LARGE SCALE GENOMIC DNA]</scope>
    <source>
        <strain evidence="19">Ega_18-Q3-R5-49_MAXAC.001</strain>
        <strain evidence="20">Ribe_18-Q3-R11-54_MAXAC.001</strain>
    </source>
</reference>
<comment type="similarity">
    <text evidence="2 16">Belongs to the radical SAM superfamily. Biotin synthase family.</text>
</comment>
<dbReference type="EMBL" id="JADJIB010000005">
    <property type="protein sequence ID" value="MBK7274192.1"/>
    <property type="molecule type" value="Genomic_DNA"/>
</dbReference>
<gene>
    <name evidence="16 19" type="primary">bioB</name>
    <name evidence="19" type="ORF">IPI13_13850</name>
    <name evidence="20" type="ORF">IPP00_02650</name>
</gene>
<evidence type="ECO:0000256" key="13">
    <source>
        <dbReference type="ARBA" id="ARBA00051157"/>
    </source>
</evidence>
<dbReference type="FunFam" id="3.20.20.70:FF:000026">
    <property type="entry name" value="Biotin synthase"/>
    <property type="match status" value="1"/>
</dbReference>
<dbReference type="SMART" id="SM00876">
    <property type="entry name" value="BATS"/>
    <property type="match status" value="1"/>
</dbReference>
<dbReference type="GO" id="GO:0005506">
    <property type="term" value="F:iron ion binding"/>
    <property type="evidence" value="ECO:0007669"/>
    <property type="project" value="UniProtKB-UniRule"/>
</dbReference>
<dbReference type="Gene3D" id="3.20.20.70">
    <property type="entry name" value="Aldolase class I"/>
    <property type="match status" value="1"/>
</dbReference>
<dbReference type="EMBL" id="JADKGK010000005">
    <property type="protein sequence ID" value="MBL0002923.1"/>
    <property type="molecule type" value="Genomic_DNA"/>
</dbReference>
<dbReference type="NCBIfam" id="TIGR00433">
    <property type="entry name" value="bioB"/>
    <property type="match status" value="1"/>
</dbReference>
<dbReference type="GO" id="GO:0051539">
    <property type="term" value="F:4 iron, 4 sulfur cluster binding"/>
    <property type="evidence" value="ECO:0007669"/>
    <property type="project" value="UniProtKB-KW"/>
</dbReference>
<comment type="pathway">
    <text evidence="1 16">Cofactor biosynthesis; biotin biosynthesis; biotin from 7,8-diaminononanoate: step 2/2.</text>
</comment>
<evidence type="ECO:0000256" key="14">
    <source>
        <dbReference type="ARBA" id="ARBA00057568"/>
    </source>
</evidence>
<comment type="subunit">
    <text evidence="3 16">Homodimer.</text>
</comment>
<evidence type="ECO:0000256" key="1">
    <source>
        <dbReference type="ARBA" id="ARBA00004942"/>
    </source>
</evidence>
<dbReference type="GO" id="GO:0009102">
    <property type="term" value="P:biotin biosynthetic process"/>
    <property type="evidence" value="ECO:0007669"/>
    <property type="project" value="UniProtKB-UniRule"/>
</dbReference>
<keyword evidence="11 16" id="KW-0408">Iron</keyword>
<dbReference type="PROSITE" id="PS51918">
    <property type="entry name" value="RADICAL_SAM"/>
    <property type="match status" value="1"/>
</dbReference>